<dbReference type="OrthoDB" id="9794556at2"/>
<sequence length="290" mass="30942">MSRSADQLRADAEVAAGGLPALLLAAERLSAALVSGSHGMRRAGIGEEFWQYRPAMAGDDARSIDWRRSARSDGQFIRDREAQIAQSAALWVARGQGMDFTGGPDRPTKRHRAEILALALTMALLRGGERVALLGEVPRPGRLQAERIAQSLLEPTPAAIGDDEDPPAALIRPGQQIVLISDFLGDPEPVIGFLTRAAAMGVKGALLQVLDPDEESFPFEGAVLFRSAAGGASHDTRDAKGLRAAYLDRLAERKSLLTRAATEAGWHFSSHDTLSPPSAALLWLSAVLEG</sequence>
<keyword evidence="3" id="KW-1185">Reference proteome</keyword>
<name>S5XLR7_PARAH</name>
<dbReference type="EMBL" id="CP006650">
    <property type="protein sequence ID" value="AGT08174.1"/>
    <property type="molecule type" value="Genomic_DNA"/>
</dbReference>
<dbReference type="RefSeq" id="WP_020949812.1">
    <property type="nucleotide sequence ID" value="NC_022041.1"/>
</dbReference>
<dbReference type="AlphaFoldDB" id="S5XLR7"/>
<feature type="domain" description="DUF58" evidence="1">
    <location>
        <begin position="51"/>
        <end position="252"/>
    </location>
</feature>
<dbReference type="InterPro" id="IPR002881">
    <property type="entry name" value="DUF58"/>
</dbReference>
<dbReference type="Pfam" id="PF01882">
    <property type="entry name" value="DUF58"/>
    <property type="match status" value="1"/>
</dbReference>
<evidence type="ECO:0000313" key="2">
    <source>
        <dbReference type="EMBL" id="AGT08174.1"/>
    </source>
</evidence>
<dbReference type="PANTHER" id="PTHR33608">
    <property type="entry name" value="BLL2464 PROTEIN"/>
    <property type="match status" value="1"/>
</dbReference>
<evidence type="ECO:0000313" key="3">
    <source>
        <dbReference type="Proteomes" id="UP000015480"/>
    </source>
</evidence>
<organism evidence="2 3">
    <name type="scientific">Paracoccus aminophilus JCM 7686</name>
    <dbReference type="NCBI Taxonomy" id="1367847"/>
    <lineage>
        <taxon>Bacteria</taxon>
        <taxon>Pseudomonadati</taxon>
        <taxon>Pseudomonadota</taxon>
        <taxon>Alphaproteobacteria</taxon>
        <taxon>Rhodobacterales</taxon>
        <taxon>Paracoccaceae</taxon>
        <taxon>Paracoccus</taxon>
    </lineage>
</organism>
<evidence type="ECO:0000259" key="1">
    <source>
        <dbReference type="Pfam" id="PF01882"/>
    </source>
</evidence>
<dbReference type="eggNOG" id="COG1721">
    <property type="taxonomic scope" value="Bacteria"/>
</dbReference>
<accession>S5XLR7</accession>
<dbReference type="Proteomes" id="UP000015480">
    <property type="component" value="Chromosome"/>
</dbReference>
<dbReference type="PATRIC" id="fig|1367847.3.peg.1028"/>
<dbReference type="HOGENOM" id="CLU_054927_3_0_5"/>
<protein>
    <recommendedName>
        <fullName evidence="1">DUF58 domain-containing protein</fullName>
    </recommendedName>
</protein>
<proteinExistence type="predicted"/>
<gene>
    <name evidence="2" type="ORF">JCM7686_1065</name>
</gene>
<dbReference type="PANTHER" id="PTHR33608:SF6">
    <property type="entry name" value="BLL2464 PROTEIN"/>
    <property type="match status" value="1"/>
</dbReference>
<dbReference type="STRING" id="1367847.JCM7686_1065"/>
<dbReference type="KEGG" id="pami:JCM7686_1065"/>
<reference evidence="2 3" key="1">
    <citation type="journal article" date="2014" name="BMC Genomics">
        <title>Architecture and functions of a multipartite genome of the methylotrophic bacterium Paracoccus aminophilus JCM 7686, containing primary and secondary chromids.</title>
        <authorList>
            <person name="Dziewit L."/>
            <person name="Czarnecki J."/>
            <person name="Wibberg D."/>
            <person name="Radlinska M."/>
            <person name="Mrozek P."/>
            <person name="Szymczak M."/>
            <person name="Schluter A."/>
            <person name="Puhler A."/>
            <person name="Bartosik D."/>
        </authorList>
    </citation>
    <scope>NUCLEOTIDE SEQUENCE [LARGE SCALE GENOMIC DNA]</scope>
    <source>
        <strain evidence="2">JCM 7686</strain>
    </source>
</reference>